<dbReference type="PANTHER" id="PTHR43179:SF12">
    <property type="entry name" value="GALACTOFURANOSYLTRANSFERASE GLFT2"/>
    <property type="match status" value="1"/>
</dbReference>
<name>A0A2T8FB52_9ACTN</name>
<dbReference type="GO" id="GO:0016757">
    <property type="term" value="F:glycosyltransferase activity"/>
    <property type="evidence" value="ECO:0007669"/>
    <property type="project" value="UniProtKB-KW"/>
</dbReference>
<evidence type="ECO:0000256" key="3">
    <source>
        <dbReference type="ARBA" id="ARBA00022676"/>
    </source>
</evidence>
<reference evidence="6 7" key="1">
    <citation type="submission" date="2018-04" db="EMBL/GenBank/DDBJ databases">
        <title>Genome of Nocardioides gansuensis WSJ-1.</title>
        <authorList>
            <person name="Wu S."/>
            <person name="Wang G."/>
        </authorList>
    </citation>
    <scope>NUCLEOTIDE SEQUENCE [LARGE SCALE GENOMIC DNA]</scope>
    <source>
        <strain evidence="6 7">WSJ-1</strain>
    </source>
</reference>
<evidence type="ECO:0000256" key="4">
    <source>
        <dbReference type="ARBA" id="ARBA00022679"/>
    </source>
</evidence>
<dbReference type="InterPro" id="IPR029044">
    <property type="entry name" value="Nucleotide-diphossugar_trans"/>
</dbReference>
<evidence type="ECO:0000313" key="6">
    <source>
        <dbReference type="EMBL" id="PVG82923.1"/>
    </source>
</evidence>
<proteinExistence type="inferred from homology"/>
<gene>
    <name evidence="6" type="ORF">DDE18_11305</name>
</gene>
<keyword evidence="7" id="KW-1185">Reference proteome</keyword>
<protein>
    <recommendedName>
        <fullName evidence="5">Glycosyltransferase 2-like domain-containing protein</fullName>
    </recommendedName>
</protein>
<feature type="domain" description="Glycosyltransferase 2-like" evidence="5">
    <location>
        <begin position="127"/>
        <end position="255"/>
    </location>
</feature>
<comment type="caution">
    <text evidence="6">The sequence shown here is derived from an EMBL/GenBank/DDBJ whole genome shotgun (WGS) entry which is preliminary data.</text>
</comment>
<dbReference type="OrthoDB" id="5243838at2"/>
<dbReference type="InterPro" id="IPR001173">
    <property type="entry name" value="Glyco_trans_2-like"/>
</dbReference>
<comment type="pathway">
    <text evidence="1">Cell wall biogenesis; cell wall polysaccharide biosynthesis.</text>
</comment>
<dbReference type="AlphaFoldDB" id="A0A2T8FB52"/>
<dbReference type="Gene3D" id="3.90.550.10">
    <property type="entry name" value="Spore Coat Polysaccharide Biosynthesis Protein SpsA, Chain A"/>
    <property type="match status" value="1"/>
</dbReference>
<dbReference type="PANTHER" id="PTHR43179">
    <property type="entry name" value="RHAMNOSYLTRANSFERASE WBBL"/>
    <property type="match status" value="1"/>
</dbReference>
<comment type="similarity">
    <text evidence="2">Belongs to the glycosyltransferase 2 family.</text>
</comment>
<evidence type="ECO:0000313" key="7">
    <source>
        <dbReference type="Proteomes" id="UP000246018"/>
    </source>
</evidence>
<evidence type="ECO:0000256" key="1">
    <source>
        <dbReference type="ARBA" id="ARBA00004776"/>
    </source>
</evidence>
<keyword evidence="4" id="KW-0808">Transferase</keyword>
<evidence type="ECO:0000259" key="5">
    <source>
        <dbReference type="Pfam" id="PF00535"/>
    </source>
</evidence>
<dbReference type="RefSeq" id="WP_116572354.1">
    <property type="nucleotide sequence ID" value="NZ_QDGZ01000004.1"/>
</dbReference>
<dbReference type="SUPFAM" id="SSF53448">
    <property type="entry name" value="Nucleotide-diphospho-sugar transferases"/>
    <property type="match status" value="1"/>
</dbReference>
<sequence>MGNTEPPAGPWPVLVMQIDLDRPLPALPDRTTAGARYRTALVTARLHGAPVAVAQVKVTPGVATPAALLAALLWPSIANEVNTHLREDGLAEVTMLDPWQGLGNDTNGRGPACQRFSTAGLAGDDVTVVIPTVGTSPVLGDLVRSLLALPTRPAAIVVVDNDPAGRFVGPRLEREFADEPVLVVAAGRRGAAHARNVGAAVAETPVVAFLDDDVAVDPGWLGGLLRGFGRDSRVRCVTGLIMPASLDFPAQVRIQQFGGFDKGATPRLFDLAEHAAPHPLYPYLPGIYGSGANFAMRREVFVALGGFDERLGPGTATRGGEDIDLLMRTVLGGHMLAYEPQAMVLHHHRATDVDLRSAVFGYGLGLGAVLWKQTAGRETRRELAHRVPEGVRYLLGRSSPKNARIRGEAYPASLRMAEIAGIVSAPLGFARSRNHSSMS</sequence>
<evidence type="ECO:0000256" key="2">
    <source>
        <dbReference type="ARBA" id="ARBA00006739"/>
    </source>
</evidence>
<dbReference type="Pfam" id="PF00535">
    <property type="entry name" value="Glycos_transf_2"/>
    <property type="match status" value="1"/>
</dbReference>
<dbReference type="EMBL" id="QDGZ01000004">
    <property type="protein sequence ID" value="PVG82923.1"/>
    <property type="molecule type" value="Genomic_DNA"/>
</dbReference>
<dbReference type="Proteomes" id="UP000246018">
    <property type="component" value="Unassembled WGS sequence"/>
</dbReference>
<accession>A0A2T8FB52</accession>
<organism evidence="6 7">
    <name type="scientific">Nocardioides gansuensis</name>
    <dbReference type="NCBI Taxonomy" id="2138300"/>
    <lineage>
        <taxon>Bacteria</taxon>
        <taxon>Bacillati</taxon>
        <taxon>Actinomycetota</taxon>
        <taxon>Actinomycetes</taxon>
        <taxon>Propionibacteriales</taxon>
        <taxon>Nocardioidaceae</taxon>
        <taxon>Nocardioides</taxon>
    </lineage>
</organism>
<keyword evidence="3" id="KW-0328">Glycosyltransferase</keyword>